<comment type="caution">
    <text evidence="1">The sequence shown here is derived from an EMBL/GenBank/DDBJ whole genome shotgun (WGS) entry which is preliminary data.</text>
</comment>
<protein>
    <submittedName>
        <fullName evidence="1">Uncharacterized protein</fullName>
    </submittedName>
</protein>
<evidence type="ECO:0000313" key="2">
    <source>
        <dbReference type="Proteomes" id="UP001281147"/>
    </source>
</evidence>
<sequence length="220" mass="25127">MQTNVGRTASHNIQTALNQRSSHLLRLPAELRLRIYDYALSEDTQVVLLSDEGVKTGQPALLRTCRQIRNEALDLYYSSNIFVLVLNVNGRKAMETETAWTATQPARCQLVKKFIIEICCMNWRASEALYLVDKACNFLFSDLRDCDVASDKILFTLAEDHRQQIKEGVRVGSGYYHELAGHNVHPRVIKREVETECALVEYLVAFWNSERLGGSVRDYL</sequence>
<evidence type="ECO:0000313" key="1">
    <source>
        <dbReference type="EMBL" id="KAK3714663.1"/>
    </source>
</evidence>
<proteinExistence type="predicted"/>
<organism evidence="1 2">
    <name type="scientific">Vermiconidia calcicola</name>
    <dbReference type="NCBI Taxonomy" id="1690605"/>
    <lineage>
        <taxon>Eukaryota</taxon>
        <taxon>Fungi</taxon>
        <taxon>Dikarya</taxon>
        <taxon>Ascomycota</taxon>
        <taxon>Pezizomycotina</taxon>
        <taxon>Dothideomycetes</taxon>
        <taxon>Dothideomycetidae</taxon>
        <taxon>Mycosphaerellales</taxon>
        <taxon>Extremaceae</taxon>
        <taxon>Vermiconidia</taxon>
    </lineage>
</organism>
<dbReference type="Proteomes" id="UP001281147">
    <property type="component" value="Unassembled WGS sequence"/>
</dbReference>
<accession>A0ACC3NEA7</accession>
<reference evidence="1" key="1">
    <citation type="submission" date="2023-07" db="EMBL/GenBank/DDBJ databases">
        <title>Black Yeasts Isolated from many extreme environments.</title>
        <authorList>
            <person name="Coleine C."/>
            <person name="Stajich J.E."/>
            <person name="Selbmann L."/>
        </authorList>
    </citation>
    <scope>NUCLEOTIDE SEQUENCE</scope>
    <source>
        <strain evidence="1">CCFEE 5714</strain>
    </source>
</reference>
<keyword evidence="2" id="KW-1185">Reference proteome</keyword>
<name>A0ACC3NEA7_9PEZI</name>
<dbReference type="EMBL" id="JAUTXU010000054">
    <property type="protein sequence ID" value="KAK3714663.1"/>
    <property type="molecule type" value="Genomic_DNA"/>
</dbReference>
<gene>
    <name evidence="1" type="ORF">LTR37_007643</name>
</gene>